<protein>
    <recommendedName>
        <fullName evidence="9">UDP-glucose 4-epimerase</fullName>
        <ecNumber evidence="9">5.1.3.2</ecNumber>
    </recommendedName>
</protein>
<keyword evidence="7" id="KW-0299">Galactose metabolism</keyword>
<dbReference type="GO" id="GO:0033499">
    <property type="term" value="P:galactose catabolic process via UDP-galactose, Leloir pathway"/>
    <property type="evidence" value="ECO:0007669"/>
    <property type="project" value="TreeGrafter"/>
</dbReference>
<dbReference type="NCBIfam" id="NF007956">
    <property type="entry name" value="PRK10675.1"/>
    <property type="match status" value="1"/>
</dbReference>
<dbReference type="InterPro" id="IPR005886">
    <property type="entry name" value="UDP_G4E"/>
</dbReference>
<dbReference type="OrthoDB" id="9402762at2759"/>
<comment type="cofactor">
    <cofactor evidence="3 9">
        <name>NAD(+)</name>
        <dbReference type="ChEBI" id="CHEBI:57540"/>
    </cofactor>
</comment>
<keyword evidence="12" id="KW-1185">Reference proteome</keyword>
<evidence type="ECO:0000259" key="10">
    <source>
        <dbReference type="Pfam" id="PF16363"/>
    </source>
</evidence>
<dbReference type="Gene3D" id="3.90.25.10">
    <property type="entry name" value="UDP-galactose 4-epimerase, domain 1"/>
    <property type="match status" value="1"/>
</dbReference>
<evidence type="ECO:0000313" key="11">
    <source>
        <dbReference type="EMBL" id="KAJ8033935.1"/>
    </source>
</evidence>
<comment type="catalytic activity">
    <reaction evidence="1">
        <text>UDP-N-acetyl-alpha-D-glucosamine = UDP-N-acetyl-alpha-D-galactosamine</text>
        <dbReference type="Rhea" id="RHEA:20517"/>
        <dbReference type="ChEBI" id="CHEBI:57705"/>
        <dbReference type="ChEBI" id="CHEBI:67138"/>
        <dbReference type="EC" id="5.1.3.7"/>
    </reaction>
</comment>
<evidence type="ECO:0000256" key="9">
    <source>
        <dbReference type="RuleBase" id="RU366046"/>
    </source>
</evidence>
<evidence type="ECO:0000256" key="6">
    <source>
        <dbReference type="ARBA" id="ARBA00023027"/>
    </source>
</evidence>
<evidence type="ECO:0000256" key="2">
    <source>
        <dbReference type="ARBA" id="ARBA00000083"/>
    </source>
</evidence>
<gene>
    <name evidence="11" type="ORF">HOLleu_24324</name>
</gene>
<dbReference type="Gene3D" id="3.40.50.720">
    <property type="entry name" value="NAD(P)-binding Rossmann-like Domain"/>
    <property type="match status" value="1"/>
</dbReference>
<dbReference type="Pfam" id="PF16363">
    <property type="entry name" value="GDP_Man_Dehyd"/>
    <property type="match status" value="1"/>
</dbReference>
<dbReference type="GO" id="GO:0003974">
    <property type="term" value="F:UDP-N-acetylglucosamine 4-epimerase activity"/>
    <property type="evidence" value="ECO:0007669"/>
    <property type="project" value="UniProtKB-EC"/>
</dbReference>
<organism evidence="11 12">
    <name type="scientific">Holothuria leucospilota</name>
    <name type="common">Black long sea cucumber</name>
    <name type="synonym">Mertensiothuria leucospilota</name>
    <dbReference type="NCBI Taxonomy" id="206669"/>
    <lineage>
        <taxon>Eukaryota</taxon>
        <taxon>Metazoa</taxon>
        <taxon>Echinodermata</taxon>
        <taxon>Eleutherozoa</taxon>
        <taxon>Echinozoa</taxon>
        <taxon>Holothuroidea</taxon>
        <taxon>Aspidochirotacea</taxon>
        <taxon>Aspidochirotida</taxon>
        <taxon>Holothuriidae</taxon>
        <taxon>Holothuria</taxon>
    </lineage>
</organism>
<comment type="caution">
    <text evidence="11">The sequence shown here is derived from an EMBL/GenBank/DDBJ whole genome shotgun (WGS) entry which is preliminary data.</text>
</comment>
<feature type="domain" description="NAD(P)-binding" evidence="10">
    <location>
        <begin position="11"/>
        <end position="337"/>
    </location>
</feature>
<dbReference type="SUPFAM" id="SSF51735">
    <property type="entry name" value="NAD(P)-binding Rossmann-fold domains"/>
    <property type="match status" value="1"/>
</dbReference>
<comment type="similarity">
    <text evidence="9">Belongs to the NAD(P)-dependent epimerase/dehydratase family.</text>
</comment>
<sequence length="352" mass="38824">MPTIDGVESILVTGGAGYIGSHTVVELLEKGYHVVVLDNCINAVKGPDGIAESVRKVEEITGKSVPFYGIDLLDVDGLRKMFLECNFSCVIHMASLKAVGKSQEMPLTYYHNNLTGSLNLISMMKEFGVTNLIFSSSATVYGERHELPMVETHPTGQNITNSYGRTKYFLEQIFKDIQKVEGWNVIMLRYFNPVGAHKSGKIGENPIGVPENLMPYTAQVAIGKRPELRVFGNDYDTKDGTGARDYIHVLDLAAGHVAALKKIKENCGLKIYNLGTGVSYTVLEMVAAFEKASGKEIKYKICPRRSGDVDTLLGDPSLAAKELGWKATRGLKEMCEDVWRWQSKNPEGFTSQ</sequence>
<dbReference type="InterPro" id="IPR036291">
    <property type="entry name" value="NAD(P)-bd_dom_sf"/>
</dbReference>
<dbReference type="PANTHER" id="PTHR43725">
    <property type="entry name" value="UDP-GLUCOSE 4-EPIMERASE"/>
    <property type="match status" value="1"/>
</dbReference>
<evidence type="ECO:0000256" key="7">
    <source>
        <dbReference type="ARBA" id="ARBA00023144"/>
    </source>
</evidence>
<evidence type="ECO:0000256" key="1">
    <source>
        <dbReference type="ARBA" id="ARBA00000014"/>
    </source>
</evidence>
<dbReference type="EMBL" id="JAIZAY010000011">
    <property type="protein sequence ID" value="KAJ8033935.1"/>
    <property type="molecule type" value="Genomic_DNA"/>
</dbReference>
<dbReference type="EC" id="5.1.3.2" evidence="9"/>
<dbReference type="NCBIfam" id="TIGR01179">
    <property type="entry name" value="galE"/>
    <property type="match status" value="1"/>
</dbReference>
<dbReference type="GO" id="GO:0005829">
    <property type="term" value="C:cytosol"/>
    <property type="evidence" value="ECO:0007669"/>
    <property type="project" value="TreeGrafter"/>
</dbReference>
<comment type="subunit">
    <text evidence="9">Homodimer.</text>
</comment>
<evidence type="ECO:0000256" key="5">
    <source>
        <dbReference type="ARBA" id="ARBA00004947"/>
    </source>
</evidence>
<evidence type="ECO:0000256" key="8">
    <source>
        <dbReference type="ARBA" id="ARBA00023235"/>
    </source>
</evidence>
<dbReference type="GO" id="GO:0003978">
    <property type="term" value="F:UDP-glucose 4-epimerase activity"/>
    <property type="evidence" value="ECO:0007669"/>
    <property type="project" value="UniProtKB-UniRule"/>
</dbReference>
<proteinExistence type="inferred from homology"/>
<reference evidence="11" key="1">
    <citation type="submission" date="2021-10" db="EMBL/GenBank/DDBJ databases">
        <title>Tropical sea cucumber genome reveals ecological adaptation and Cuvierian tubules defense mechanism.</title>
        <authorList>
            <person name="Chen T."/>
        </authorList>
    </citation>
    <scope>NUCLEOTIDE SEQUENCE</scope>
    <source>
        <strain evidence="11">Nanhai2018</strain>
        <tissue evidence="11">Muscle</tissue>
    </source>
</reference>
<keyword evidence="6 9" id="KW-0520">NAD</keyword>
<comment type="pathway">
    <text evidence="5 9">Carbohydrate metabolism; galactose metabolism.</text>
</comment>
<evidence type="ECO:0000256" key="4">
    <source>
        <dbReference type="ARBA" id="ARBA00002760"/>
    </source>
</evidence>
<comment type="catalytic activity">
    <reaction evidence="2 9">
        <text>UDP-alpha-D-glucose = UDP-alpha-D-galactose</text>
        <dbReference type="Rhea" id="RHEA:22168"/>
        <dbReference type="ChEBI" id="CHEBI:58885"/>
        <dbReference type="ChEBI" id="CHEBI:66914"/>
        <dbReference type="EC" id="5.1.3.2"/>
    </reaction>
</comment>
<dbReference type="InterPro" id="IPR016040">
    <property type="entry name" value="NAD(P)-bd_dom"/>
</dbReference>
<dbReference type="AlphaFoldDB" id="A0A9Q1BWI9"/>
<evidence type="ECO:0000313" key="12">
    <source>
        <dbReference type="Proteomes" id="UP001152320"/>
    </source>
</evidence>
<dbReference type="Proteomes" id="UP001152320">
    <property type="component" value="Chromosome 11"/>
</dbReference>
<name>A0A9Q1BWI9_HOLLE</name>
<comment type="function">
    <text evidence="4">Catalyzes two distinct but analogous reactions: the reversible epimerization of UDP-glucose to UDP-galactose and the reversible epimerization of UDP-N-acetylglucosamine to UDP-N-acetylgalactosamine. The reaction with UDP-Gal plays a critical role in the Leloir pathway of galactose catabolism in which galactose is converted to the glycolytic intermediate glucose 6-phosphate. It contributes to the catabolism of dietary galactose and enables the endogenous biosynthesis of both UDP-Gal and UDP-GalNAc when exogenous sources are limited. Both UDP-sugar interconversions are important in the synthesis of glycoproteins and glycolipids.</text>
</comment>
<dbReference type="CDD" id="cd05247">
    <property type="entry name" value="UDP_G4E_1_SDR_e"/>
    <property type="match status" value="1"/>
</dbReference>
<keyword evidence="9" id="KW-0119">Carbohydrate metabolism</keyword>
<accession>A0A9Q1BWI9</accession>
<evidence type="ECO:0000256" key="3">
    <source>
        <dbReference type="ARBA" id="ARBA00001911"/>
    </source>
</evidence>
<keyword evidence="8 9" id="KW-0413">Isomerase</keyword>
<dbReference type="PANTHER" id="PTHR43725:SF47">
    <property type="entry name" value="UDP-GLUCOSE 4-EPIMERASE"/>
    <property type="match status" value="1"/>
</dbReference>